<dbReference type="EMBL" id="CAJEWN010002621">
    <property type="protein sequence ID" value="CAD2204565.1"/>
    <property type="molecule type" value="Genomic_DNA"/>
</dbReference>
<evidence type="ECO:0000256" key="1">
    <source>
        <dbReference type="SAM" id="SignalP"/>
    </source>
</evidence>
<proteinExistence type="predicted"/>
<accession>A0A6V7XZ89</accession>
<name>A0A6V7XZ89_MELEN</name>
<dbReference type="Proteomes" id="UP000580250">
    <property type="component" value="Unassembled WGS sequence"/>
</dbReference>
<sequence>MPSSSFPSLFLLILALINPTRSQLNAQLQAPSAFSALPLNQAASMLAQPLMQIPPTLQGISPLTAQSPGGLAGLTSLGGLNGQLQAIQQLQALQTLGGLGIGLNGLNGLGIPTNGATFIPLGQVLIPTGKEVSAKDICRSKGNDGGRNDDNMQMQNSNNGGGFCPPCGNFGCCPSGQYCEPCSQPCQQENNNFDQNQQQQQFMMGNNGYNEGGQQRKRRRARRKVNILTMRKGFNNTPQTDRELTLFNYINF</sequence>
<feature type="chain" id="PRO_5027831558" evidence="1">
    <location>
        <begin position="23"/>
        <end position="252"/>
    </location>
</feature>
<protein>
    <submittedName>
        <fullName evidence="2">Uncharacterized protein</fullName>
    </submittedName>
</protein>
<feature type="signal peptide" evidence="1">
    <location>
        <begin position="1"/>
        <end position="22"/>
    </location>
</feature>
<keyword evidence="1" id="KW-0732">Signal</keyword>
<evidence type="ECO:0000313" key="3">
    <source>
        <dbReference type="Proteomes" id="UP000580250"/>
    </source>
</evidence>
<gene>
    <name evidence="2" type="ORF">MENT_LOCUS58313</name>
</gene>
<reference evidence="2 3" key="1">
    <citation type="submission" date="2020-08" db="EMBL/GenBank/DDBJ databases">
        <authorList>
            <person name="Koutsovoulos G."/>
            <person name="Danchin GJ E."/>
        </authorList>
    </citation>
    <scope>NUCLEOTIDE SEQUENCE [LARGE SCALE GENOMIC DNA]</scope>
</reference>
<dbReference type="AlphaFoldDB" id="A0A6V7XZ89"/>
<comment type="caution">
    <text evidence="2">The sequence shown here is derived from an EMBL/GenBank/DDBJ whole genome shotgun (WGS) entry which is preliminary data.</text>
</comment>
<organism evidence="2 3">
    <name type="scientific">Meloidogyne enterolobii</name>
    <name type="common">Root-knot nematode worm</name>
    <name type="synonym">Meloidogyne mayaguensis</name>
    <dbReference type="NCBI Taxonomy" id="390850"/>
    <lineage>
        <taxon>Eukaryota</taxon>
        <taxon>Metazoa</taxon>
        <taxon>Ecdysozoa</taxon>
        <taxon>Nematoda</taxon>
        <taxon>Chromadorea</taxon>
        <taxon>Rhabditida</taxon>
        <taxon>Tylenchina</taxon>
        <taxon>Tylenchomorpha</taxon>
        <taxon>Tylenchoidea</taxon>
        <taxon>Meloidogynidae</taxon>
        <taxon>Meloidogyninae</taxon>
        <taxon>Meloidogyne</taxon>
    </lineage>
</organism>
<evidence type="ECO:0000313" key="2">
    <source>
        <dbReference type="EMBL" id="CAD2204565.1"/>
    </source>
</evidence>